<dbReference type="SUPFAM" id="SSF53448">
    <property type="entry name" value="Nucleotide-diphospho-sugar transferases"/>
    <property type="match status" value="1"/>
</dbReference>
<proteinExistence type="predicted"/>
<sequence>MAQEPATPKTRRLRMRALARLLGPERAAGHTMVPSERAALALRASKPDLTTQAEAVTFLIPLVGPEPVDDWQAVTARLQATLQSLIDQDNPNWRAVVCCQQRPPMPKDDRLSYLPFDDPTPGNDKWRKLSALCAHLPSLALPHGYVMTFDADDILRQGTVSEMLTRQARGGYLVESGFVMDHATGDVARADRRTLVQPLQKPFWKLCGSCAALRHDPAEPLSAEFLRAMTQHEHRMFPYLARLSGQPLTPLSQPSVLYVLNHGENFGARRGRVGFKTRFVQRFKITDAKTLDIIASQFPAP</sequence>
<gene>
    <name evidence="1" type="ORF">PFY00_14390</name>
</gene>
<name>A0ABT4XVE2_9RHOB</name>
<evidence type="ECO:0008006" key="3">
    <source>
        <dbReference type="Google" id="ProtNLM"/>
    </source>
</evidence>
<reference evidence="1 2" key="1">
    <citation type="submission" date="2023-01" db="EMBL/GenBank/DDBJ databases">
        <title>Thalassococcus onchidii sp. nov., isolated from a marine invertebrate from the South China Sea.</title>
        <authorList>
            <person name="Xu S."/>
            <person name="Liu Z."/>
            <person name="Xu Y."/>
        </authorList>
    </citation>
    <scope>NUCLEOTIDE SEQUENCE [LARGE SCALE GENOMIC DNA]</scope>
    <source>
        <strain evidence="1 2">KCTC 32084</strain>
    </source>
</reference>
<keyword evidence="2" id="KW-1185">Reference proteome</keyword>
<evidence type="ECO:0000313" key="1">
    <source>
        <dbReference type="EMBL" id="MDA7425919.1"/>
    </source>
</evidence>
<comment type="caution">
    <text evidence="1">The sequence shown here is derived from an EMBL/GenBank/DDBJ whole genome shotgun (WGS) entry which is preliminary data.</text>
</comment>
<organism evidence="1 2">
    <name type="scientific">Thalassococcus lentus</name>
    <dbReference type="NCBI Taxonomy" id="1210524"/>
    <lineage>
        <taxon>Bacteria</taxon>
        <taxon>Pseudomonadati</taxon>
        <taxon>Pseudomonadota</taxon>
        <taxon>Alphaproteobacteria</taxon>
        <taxon>Rhodobacterales</taxon>
        <taxon>Roseobacteraceae</taxon>
        <taxon>Thalassococcus</taxon>
    </lineage>
</organism>
<accession>A0ABT4XVE2</accession>
<dbReference type="EMBL" id="JAQIOY010000006">
    <property type="protein sequence ID" value="MDA7425919.1"/>
    <property type="molecule type" value="Genomic_DNA"/>
</dbReference>
<protein>
    <recommendedName>
        <fullName evidence="3">Glycosyltransferase family 2 protein</fullName>
    </recommendedName>
</protein>
<dbReference type="InterPro" id="IPR029044">
    <property type="entry name" value="Nucleotide-diphossugar_trans"/>
</dbReference>
<dbReference type="Proteomes" id="UP001210720">
    <property type="component" value="Unassembled WGS sequence"/>
</dbReference>
<evidence type="ECO:0000313" key="2">
    <source>
        <dbReference type="Proteomes" id="UP001210720"/>
    </source>
</evidence>
<dbReference type="RefSeq" id="WP_271433277.1">
    <property type="nucleotide sequence ID" value="NZ_JAQIOY010000006.1"/>
</dbReference>